<protein>
    <submittedName>
        <fullName evidence="1">Uncharacterized protein</fullName>
    </submittedName>
</protein>
<reference evidence="1 2" key="1">
    <citation type="journal article" date="2013" name="Nat. Genet.">
        <title>The high-quality draft genome of peach (Prunus persica) identifies unique patterns of genetic diversity, domestication and genome evolution.</title>
        <authorList>
            <consortium name="International Peach Genome Initiative"/>
            <person name="Verde I."/>
            <person name="Abbott A.G."/>
            <person name="Scalabrin S."/>
            <person name="Jung S."/>
            <person name="Shu S."/>
            <person name="Marroni F."/>
            <person name="Zhebentyayeva T."/>
            <person name="Dettori M.T."/>
            <person name="Grimwood J."/>
            <person name="Cattonaro F."/>
            <person name="Zuccolo A."/>
            <person name="Rossini L."/>
            <person name="Jenkins J."/>
            <person name="Vendramin E."/>
            <person name="Meisel L.A."/>
            <person name="Decroocq V."/>
            <person name="Sosinski B."/>
            <person name="Prochnik S."/>
            <person name="Mitros T."/>
            <person name="Policriti A."/>
            <person name="Cipriani G."/>
            <person name="Dondini L."/>
            <person name="Ficklin S."/>
            <person name="Goodstein D.M."/>
            <person name="Xuan P."/>
            <person name="Del Fabbro C."/>
            <person name="Aramini V."/>
            <person name="Copetti D."/>
            <person name="Gonzalez S."/>
            <person name="Horner D.S."/>
            <person name="Falchi R."/>
            <person name="Lucas S."/>
            <person name="Mica E."/>
            <person name="Maldonado J."/>
            <person name="Lazzari B."/>
            <person name="Bielenberg D."/>
            <person name="Pirona R."/>
            <person name="Miculan M."/>
            <person name="Barakat A."/>
            <person name="Testolin R."/>
            <person name="Stella A."/>
            <person name="Tartarini S."/>
            <person name="Tonutti P."/>
            <person name="Arus P."/>
            <person name="Orellana A."/>
            <person name="Wells C."/>
            <person name="Main D."/>
            <person name="Vizzotto G."/>
            <person name="Silva H."/>
            <person name="Salamini F."/>
            <person name="Schmutz J."/>
            <person name="Morgante M."/>
            <person name="Rokhsar D.S."/>
        </authorList>
    </citation>
    <scope>NUCLEOTIDE SEQUENCE [LARGE SCALE GENOMIC DNA]</scope>
    <source>
        <strain evidence="2">cv. Nemared</strain>
    </source>
</reference>
<dbReference type="Proteomes" id="UP000006882">
    <property type="component" value="Chromosome G5"/>
</dbReference>
<sequence>MDHLAVWKNTDAIIMNHDGPFVLGCCRRRVANLKNSHKHGNWHGIGFIFTFTRLELEMEFASCTLRYLVCLYCIILVN</sequence>
<dbReference type="AlphaFoldDB" id="A0A251PCN0"/>
<name>A0A251PCN0_PRUPE</name>
<dbReference type="EMBL" id="CM007655">
    <property type="protein sequence ID" value="ONI09319.1"/>
    <property type="molecule type" value="Genomic_DNA"/>
</dbReference>
<evidence type="ECO:0000313" key="1">
    <source>
        <dbReference type="EMBL" id="ONI09319.1"/>
    </source>
</evidence>
<evidence type="ECO:0000313" key="2">
    <source>
        <dbReference type="Proteomes" id="UP000006882"/>
    </source>
</evidence>
<keyword evidence="2" id="KW-1185">Reference proteome</keyword>
<dbReference type="Gramene" id="ONI09319">
    <property type="protein sequence ID" value="ONI09319"/>
    <property type="gene ID" value="PRUPE_5G231700"/>
</dbReference>
<accession>A0A251PCN0</accession>
<gene>
    <name evidence="1" type="ORF">PRUPE_5G231700</name>
</gene>
<organism evidence="1 2">
    <name type="scientific">Prunus persica</name>
    <name type="common">Peach</name>
    <name type="synonym">Amygdalus persica</name>
    <dbReference type="NCBI Taxonomy" id="3760"/>
    <lineage>
        <taxon>Eukaryota</taxon>
        <taxon>Viridiplantae</taxon>
        <taxon>Streptophyta</taxon>
        <taxon>Embryophyta</taxon>
        <taxon>Tracheophyta</taxon>
        <taxon>Spermatophyta</taxon>
        <taxon>Magnoliopsida</taxon>
        <taxon>eudicotyledons</taxon>
        <taxon>Gunneridae</taxon>
        <taxon>Pentapetalae</taxon>
        <taxon>rosids</taxon>
        <taxon>fabids</taxon>
        <taxon>Rosales</taxon>
        <taxon>Rosaceae</taxon>
        <taxon>Amygdaloideae</taxon>
        <taxon>Amygdaleae</taxon>
        <taxon>Prunus</taxon>
    </lineage>
</organism>
<proteinExistence type="predicted"/>